<keyword evidence="7" id="KW-0443">Lipid metabolism</keyword>
<protein>
    <recommendedName>
        <fullName evidence="11">Sphingomyelin synthase-like domain-containing protein</fullName>
    </recommendedName>
</protein>
<feature type="transmembrane region" description="Helical" evidence="10">
    <location>
        <begin position="317"/>
        <end position="335"/>
    </location>
</feature>
<evidence type="ECO:0000256" key="9">
    <source>
        <dbReference type="SAM" id="MobiDB-lite"/>
    </source>
</evidence>
<keyword evidence="4 10" id="KW-0812">Transmembrane</keyword>
<proteinExistence type="inferred from homology"/>
<feature type="transmembrane region" description="Helical" evidence="10">
    <location>
        <begin position="225"/>
        <end position="244"/>
    </location>
</feature>
<dbReference type="EMBL" id="JAVFWL010000003">
    <property type="protein sequence ID" value="KAK6742391.1"/>
    <property type="molecule type" value="Genomic_DNA"/>
</dbReference>
<reference evidence="12 13" key="1">
    <citation type="submission" date="2023-08" db="EMBL/GenBank/DDBJ databases">
        <title>A Necator americanus chromosomal reference genome.</title>
        <authorList>
            <person name="Ilik V."/>
            <person name="Petrzelkova K.J."/>
            <person name="Pardy F."/>
            <person name="Fuh T."/>
            <person name="Niatou-Singa F.S."/>
            <person name="Gouil Q."/>
            <person name="Baker L."/>
            <person name="Ritchie M.E."/>
            <person name="Jex A.R."/>
            <person name="Gazzola D."/>
            <person name="Li H."/>
            <person name="Toshio Fujiwara R."/>
            <person name="Zhan B."/>
            <person name="Aroian R.V."/>
            <person name="Pafco B."/>
            <person name="Schwarz E.M."/>
        </authorList>
    </citation>
    <scope>NUCLEOTIDE SEQUENCE [LARGE SCALE GENOMIC DNA]</scope>
    <source>
        <strain evidence="12 13">Aroian</strain>
        <tissue evidence="12">Whole animal</tissue>
    </source>
</reference>
<accession>A0ABR1CZ00</accession>
<evidence type="ECO:0000256" key="3">
    <source>
        <dbReference type="ARBA" id="ARBA00022679"/>
    </source>
</evidence>
<keyword evidence="8 10" id="KW-0472">Membrane</keyword>
<keyword evidence="13" id="KW-1185">Reference proteome</keyword>
<feature type="transmembrane region" description="Helical" evidence="10">
    <location>
        <begin position="195"/>
        <end position="213"/>
    </location>
</feature>
<dbReference type="Pfam" id="PF14360">
    <property type="entry name" value="PAP2_C"/>
    <property type="match status" value="1"/>
</dbReference>
<comment type="caution">
    <text evidence="12">The sequence shown here is derived from an EMBL/GenBank/DDBJ whole genome shotgun (WGS) entry which is preliminary data.</text>
</comment>
<keyword evidence="5" id="KW-0746">Sphingolipid metabolism</keyword>
<name>A0ABR1CZ00_NECAM</name>
<dbReference type="InterPro" id="IPR045221">
    <property type="entry name" value="Sphingomyelin_synth-like"/>
</dbReference>
<evidence type="ECO:0000259" key="11">
    <source>
        <dbReference type="Pfam" id="PF14360"/>
    </source>
</evidence>
<evidence type="ECO:0000256" key="10">
    <source>
        <dbReference type="SAM" id="Phobius"/>
    </source>
</evidence>
<feature type="transmembrane region" description="Helical" evidence="10">
    <location>
        <begin position="290"/>
        <end position="310"/>
    </location>
</feature>
<keyword evidence="6 10" id="KW-1133">Transmembrane helix</keyword>
<organism evidence="12 13">
    <name type="scientific">Necator americanus</name>
    <name type="common">Human hookworm</name>
    <dbReference type="NCBI Taxonomy" id="51031"/>
    <lineage>
        <taxon>Eukaryota</taxon>
        <taxon>Metazoa</taxon>
        <taxon>Ecdysozoa</taxon>
        <taxon>Nematoda</taxon>
        <taxon>Chromadorea</taxon>
        <taxon>Rhabditida</taxon>
        <taxon>Rhabditina</taxon>
        <taxon>Rhabditomorpha</taxon>
        <taxon>Strongyloidea</taxon>
        <taxon>Ancylostomatidae</taxon>
        <taxon>Bunostominae</taxon>
        <taxon>Necator</taxon>
    </lineage>
</organism>
<dbReference type="InterPro" id="IPR025749">
    <property type="entry name" value="Sphingomyelin_synth-like_dom"/>
</dbReference>
<evidence type="ECO:0000256" key="7">
    <source>
        <dbReference type="ARBA" id="ARBA00023098"/>
    </source>
</evidence>
<feature type="domain" description="Sphingomyelin synthase-like" evidence="11">
    <location>
        <begin position="287"/>
        <end position="359"/>
    </location>
</feature>
<evidence type="ECO:0000256" key="5">
    <source>
        <dbReference type="ARBA" id="ARBA00022919"/>
    </source>
</evidence>
<evidence type="ECO:0000256" key="6">
    <source>
        <dbReference type="ARBA" id="ARBA00022989"/>
    </source>
</evidence>
<feature type="compositionally biased region" description="Basic and acidic residues" evidence="9">
    <location>
        <begin position="10"/>
        <end position="22"/>
    </location>
</feature>
<evidence type="ECO:0000256" key="8">
    <source>
        <dbReference type="ARBA" id="ARBA00023136"/>
    </source>
</evidence>
<evidence type="ECO:0000256" key="2">
    <source>
        <dbReference type="ARBA" id="ARBA00005441"/>
    </source>
</evidence>
<dbReference type="Proteomes" id="UP001303046">
    <property type="component" value="Unassembled WGS sequence"/>
</dbReference>
<feature type="transmembrane region" description="Helical" evidence="10">
    <location>
        <begin position="148"/>
        <end position="168"/>
    </location>
</feature>
<gene>
    <name evidence="12" type="primary">Necator_chrIII.g10714</name>
    <name evidence="12" type="ORF">RB195_009949</name>
</gene>
<dbReference type="PANTHER" id="PTHR21290:SF34">
    <property type="entry name" value="PHOSPHATIDYLCHOLINE:CERAMIDE CHOLINEPHOSPHOTRANSFERASE 3-RELATED"/>
    <property type="match status" value="1"/>
</dbReference>
<evidence type="ECO:0000313" key="12">
    <source>
        <dbReference type="EMBL" id="KAK6742391.1"/>
    </source>
</evidence>
<comment type="similarity">
    <text evidence="2">Belongs to the sphingomyelin synthase family.</text>
</comment>
<evidence type="ECO:0000313" key="13">
    <source>
        <dbReference type="Proteomes" id="UP001303046"/>
    </source>
</evidence>
<evidence type="ECO:0000256" key="4">
    <source>
        <dbReference type="ARBA" id="ARBA00022692"/>
    </source>
</evidence>
<keyword evidence="3" id="KW-0808">Transferase</keyword>
<dbReference type="PANTHER" id="PTHR21290">
    <property type="entry name" value="SPHINGOMYELIN SYNTHETASE"/>
    <property type="match status" value="1"/>
</dbReference>
<feature type="region of interest" description="Disordered" evidence="9">
    <location>
        <begin position="1"/>
        <end position="22"/>
    </location>
</feature>
<sequence length="433" mass="49977">MAEASSYQPVEDRSSSKTCHSNDVRNDLLDTYTALGTMEGVRSVHTSPQLVPEVAFHANPWRMTDYRIPTKDTPTWHIFTKFRRDSYRPEGPASTDNFFFCGLPPLPPSFPCNLSSHHVVLKSRIRTRRKIVLVSSTVVMSRCQIGKWLFLSAYFLIAGVCNWAVIAYTHDFATREPLPDILFSLVPEQEWASRLGDYMVTATVACFLLLLLFHRFRSIVARRFMFIAATLYAFRSVTLIVTQLPPGYENNTSRCRAQVNFTFRVFVSRIAEQAIRAGFQDKDGMLCGDMLFSGHTLGMITSALCIAYYLPNRWRMLQWVVHCFAAVGMICMIISRTHYTIDIVIAYWLSNFVFRTYHAFCEVDIFMERRKSVLWGLWMFWVVEWLEDDIVPGKIENKFEFPFDGLLRLLLRDEAVKHHKQISISSASTFNLP</sequence>
<evidence type="ECO:0000256" key="1">
    <source>
        <dbReference type="ARBA" id="ARBA00004141"/>
    </source>
</evidence>
<comment type="subcellular location">
    <subcellularLocation>
        <location evidence="1">Membrane</location>
        <topology evidence="1">Multi-pass membrane protein</topology>
    </subcellularLocation>
</comment>